<dbReference type="EMBL" id="AP024418">
    <property type="protein sequence ID" value="BCR86544.1"/>
    <property type="molecule type" value="Genomic_DNA"/>
</dbReference>
<dbReference type="RefSeq" id="XP_043135066.1">
    <property type="nucleotide sequence ID" value="XM_043277159.1"/>
</dbReference>
<reference evidence="1" key="1">
    <citation type="submission" date="2021-01" db="EMBL/GenBank/DDBJ databases">
        <authorList>
            <consortium name="Aspergillus chevalieri M1 genome sequencing consortium"/>
            <person name="Kazuki M."/>
            <person name="Futagami T."/>
        </authorList>
    </citation>
    <scope>NUCLEOTIDE SEQUENCE</scope>
    <source>
        <strain evidence="1">M1</strain>
    </source>
</reference>
<protein>
    <submittedName>
        <fullName evidence="1">Uncharacterized protein</fullName>
    </submittedName>
</protein>
<organism evidence="1 2">
    <name type="scientific">Aspergillus chevalieri</name>
    <name type="common">Eurotium chevalieri</name>
    <dbReference type="NCBI Taxonomy" id="182096"/>
    <lineage>
        <taxon>Eukaryota</taxon>
        <taxon>Fungi</taxon>
        <taxon>Dikarya</taxon>
        <taxon>Ascomycota</taxon>
        <taxon>Pezizomycotina</taxon>
        <taxon>Eurotiomycetes</taxon>
        <taxon>Eurotiomycetidae</taxon>
        <taxon>Eurotiales</taxon>
        <taxon>Aspergillaceae</taxon>
        <taxon>Aspergillus</taxon>
        <taxon>Aspergillus subgen. Aspergillus</taxon>
    </lineage>
</organism>
<evidence type="ECO:0000313" key="1">
    <source>
        <dbReference type="EMBL" id="BCR86544.1"/>
    </source>
</evidence>
<dbReference type="AlphaFoldDB" id="A0A7R7VMA1"/>
<accession>A0A7R7VMA1</accession>
<dbReference type="KEGG" id="ache:ACHE_30531A"/>
<dbReference type="GeneID" id="66980903"/>
<dbReference type="Proteomes" id="UP000637239">
    <property type="component" value="Chromosome 3"/>
</dbReference>
<sequence length="101" mass="10982">MGNCVNSILATKIVFVLGDIVMPNFGLSKHYRHSNLPILIIRSTIIGLAIRHPFPHYGPHGSNPASTFVRIFLSSGSEPMVFHVLQGQTSGTDNLDEAPVD</sequence>
<evidence type="ECO:0000313" key="2">
    <source>
        <dbReference type="Proteomes" id="UP000637239"/>
    </source>
</evidence>
<proteinExistence type="predicted"/>
<gene>
    <name evidence="1" type="ORF">ACHE_30531A</name>
</gene>
<name>A0A7R7VMA1_ASPCH</name>
<reference evidence="1" key="2">
    <citation type="submission" date="2021-02" db="EMBL/GenBank/DDBJ databases">
        <title>Aspergillus chevalieri M1 genome sequence.</title>
        <authorList>
            <person name="Kadooka C."/>
            <person name="Mori K."/>
            <person name="Futagami T."/>
        </authorList>
    </citation>
    <scope>NUCLEOTIDE SEQUENCE</scope>
    <source>
        <strain evidence="1">M1</strain>
    </source>
</reference>
<keyword evidence="2" id="KW-1185">Reference proteome</keyword>